<accession>K9X640</accession>
<dbReference type="Proteomes" id="UP000010475">
    <property type="component" value="Chromosome"/>
</dbReference>
<dbReference type="EMBL" id="CP003642">
    <property type="protein sequence ID" value="AFZ27978.1"/>
    <property type="molecule type" value="Genomic_DNA"/>
</dbReference>
<dbReference type="STRING" id="56107.Cylst_6005"/>
<evidence type="ECO:0000313" key="1">
    <source>
        <dbReference type="EMBL" id="AFZ27978.1"/>
    </source>
</evidence>
<dbReference type="HOGENOM" id="CLU_3097994_0_0_3"/>
<dbReference type="AlphaFoldDB" id="K9X640"/>
<protein>
    <submittedName>
        <fullName evidence="1">Uncharacterized protein</fullName>
    </submittedName>
</protein>
<sequence length="51" mass="6104">MQKSIYPGSETSKYKREIHRQTDDQIIKFMSTINKLEQLFCDSVVYNTFIK</sequence>
<dbReference type="KEGG" id="csg:Cylst_6005"/>
<gene>
    <name evidence="1" type="ORF">Cylst_6005</name>
</gene>
<proteinExistence type="predicted"/>
<evidence type="ECO:0000313" key="2">
    <source>
        <dbReference type="Proteomes" id="UP000010475"/>
    </source>
</evidence>
<name>K9X640_9NOST</name>
<keyword evidence="2" id="KW-1185">Reference proteome</keyword>
<organism evidence="1 2">
    <name type="scientific">Cylindrospermum stagnale PCC 7417</name>
    <dbReference type="NCBI Taxonomy" id="56107"/>
    <lineage>
        <taxon>Bacteria</taxon>
        <taxon>Bacillati</taxon>
        <taxon>Cyanobacteriota</taxon>
        <taxon>Cyanophyceae</taxon>
        <taxon>Nostocales</taxon>
        <taxon>Nostocaceae</taxon>
        <taxon>Cylindrospermum</taxon>
    </lineage>
</organism>
<reference evidence="1 2" key="1">
    <citation type="submission" date="2012-06" db="EMBL/GenBank/DDBJ databases">
        <title>Finished chromosome of genome of Cylindrospermum stagnale PCC 7417.</title>
        <authorList>
            <consortium name="US DOE Joint Genome Institute"/>
            <person name="Gugger M."/>
            <person name="Coursin T."/>
            <person name="Rippka R."/>
            <person name="Tandeau De Marsac N."/>
            <person name="Huntemann M."/>
            <person name="Wei C.-L."/>
            <person name="Han J."/>
            <person name="Detter J.C."/>
            <person name="Han C."/>
            <person name="Tapia R."/>
            <person name="Chen A."/>
            <person name="Kyrpides N."/>
            <person name="Mavromatis K."/>
            <person name="Markowitz V."/>
            <person name="Szeto E."/>
            <person name="Ivanova N."/>
            <person name="Pagani I."/>
            <person name="Pati A."/>
            <person name="Goodwin L."/>
            <person name="Nordberg H.P."/>
            <person name="Cantor M.N."/>
            <person name="Hua S.X."/>
            <person name="Woyke T."/>
            <person name="Kerfeld C.A."/>
        </authorList>
    </citation>
    <scope>NUCLEOTIDE SEQUENCE [LARGE SCALE GENOMIC DNA]</scope>
    <source>
        <strain evidence="1 2">PCC 7417</strain>
    </source>
</reference>